<keyword evidence="2" id="KW-0732">Signal</keyword>
<feature type="signal peptide" evidence="2">
    <location>
        <begin position="1"/>
        <end position="23"/>
    </location>
</feature>
<dbReference type="Gene3D" id="2.60.40.2700">
    <property type="match status" value="4"/>
</dbReference>
<keyword evidence="1" id="KW-0106">Calcium</keyword>
<evidence type="ECO:0000256" key="1">
    <source>
        <dbReference type="ARBA" id="ARBA00022837"/>
    </source>
</evidence>
<dbReference type="EMBL" id="CP119078">
    <property type="protein sequence ID" value="WED43642.1"/>
    <property type="molecule type" value="Genomic_DNA"/>
</dbReference>
<evidence type="ECO:0000313" key="4">
    <source>
        <dbReference type="Proteomes" id="UP001222087"/>
    </source>
</evidence>
<keyword evidence="4" id="KW-1185">Reference proteome</keyword>
<feature type="chain" id="PRO_5045544253" description="Structural toxin protein RtxA" evidence="2">
    <location>
        <begin position="24"/>
        <end position="956"/>
    </location>
</feature>
<accession>A0ABY8AWX8</accession>
<dbReference type="Gene3D" id="2.150.10.10">
    <property type="entry name" value="Serralysin-like metalloprotease, C-terminal"/>
    <property type="match status" value="1"/>
</dbReference>
<dbReference type="Pfam" id="PF00353">
    <property type="entry name" value="HemolysinCabind"/>
    <property type="match status" value="1"/>
</dbReference>
<proteinExistence type="predicted"/>
<protein>
    <recommendedName>
        <fullName evidence="5">Structural toxin protein RtxA</fullName>
    </recommendedName>
</protein>
<dbReference type="SUPFAM" id="SSF51120">
    <property type="entry name" value="beta-Roll"/>
    <property type="match status" value="1"/>
</dbReference>
<dbReference type="PRINTS" id="PR00313">
    <property type="entry name" value="CABNDNGRPT"/>
</dbReference>
<organism evidence="3 4">
    <name type="scientific">Legionella cardiaca</name>
    <dbReference type="NCBI Taxonomy" id="1071983"/>
    <lineage>
        <taxon>Bacteria</taxon>
        <taxon>Pseudomonadati</taxon>
        <taxon>Pseudomonadota</taxon>
        <taxon>Gammaproteobacteria</taxon>
        <taxon>Legionellales</taxon>
        <taxon>Legionellaceae</taxon>
        <taxon>Legionella</taxon>
    </lineage>
</organism>
<dbReference type="Proteomes" id="UP001222087">
    <property type="component" value="Chromosome"/>
</dbReference>
<evidence type="ECO:0000256" key="2">
    <source>
        <dbReference type="SAM" id="SignalP"/>
    </source>
</evidence>
<dbReference type="InterPro" id="IPR011049">
    <property type="entry name" value="Serralysin-like_metalloprot_C"/>
</dbReference>
<sequence length="956" mass="99993">MNLLKLKLLQTLSTLATKLPANAQATVLAVVNKLAEKFGIDLDPDSVSISGDAIQNQTLTADLSQVDFDDGSGFSYQWQADGVNIFNATQQSYTLTQDDVGKQIGLQLTYTDENGNQVVLTSDLTLEVANVNDAVTGNVIINGLAEQGQTLTADTTHLADLDGLGELAYQWFADGVAIAGANAANYTLTQADVGKAITVAVNYTDGFGAVENVASAATAAVVNVNDQALGQVIIEGLAQEDQALVANTSAITDADGLGEFSYQWFADGVAIAGANAANYKLTQADAGKAITVQINYTDQYNTAEQVVSAATAAVANLNDAPEGAVVITGTAQENQILTANTDAIADADGLGQFNYQWLADGVVIDGATGANYTLVESDIGKAITVQVSYTDQYNTLEILDSASTAIVTADVDLYVPEQAIIELTGTGVYANDSQQNGGIQTIQTGEANDLLVINTVIDGLEIDLGENSTNTDNDVVDMSNLHGLTYTASTGALTDTQGNSLTIDNADAIRLDTEATTIVLDKGGDYNFIFAANTNDYGNNEPTKIKMIEGTGATNVGLFFEEYSAETPPTINSIQKLNMEMEFNSGGPNLDNVAELNFAEGTYSFNATAIEYGLIAALLAAAILNNTLTSSDFSLALAQLAEAMAPEGESASTSTQLFTGQVKVALTTSSINPVTDEVTAQVTGFRDNTVTVQNGDTTAEYRPLVIVDNETNVRGVTDLTTVVHTRQITPEEPTPTPEPARVNAVWDGAGGDGEGVLFVNEIDASGESISNTHAFYGFSELQLSEANDIFAVKSLNNFSDNLVTMGEKADSSDYDVLDLSALTTGANFDAVNGVLSTGGKILNIQGVEEIIGTNQNDTIVGDNDNNTIKGGGGNDTLSGGGGNDTFTGGEGSDSFVFEAANIGADVITDFNFNAGDTLIFNVAPSVIEIVDNNTVYHFEGTSTVTLLGVNIYDYSL</sequence>
<evidence type="ECO:0000313" key="3">
    <source>
        <dbReference type="EMBL" id="WED43642.1"/>
    </source>
</evidence>
<reference evidence="3 4" key="1">
    <citation type="submission" date="2023-02" db="EMBL/GenBank/DDBJ databases">
        <title>Genome Sequence of L. cardiaca H63T.</title>
        <authorList>
            <person name="Lopez A.E."/>
            <person name="Cianciotto N.P."/>
        </authorList>
    </citation>
    <scope>NUCLEOTIDE SEQUENCE [LARGE SCALE GENOMIC DNA]</scope>
    <source>
        <strain evidence="3 4">H63</strain>
    </source>
</reference>
<dbReference type="InterPro" id="IPR001343">
    <property type="entry name" value="Hemolysn_Ca-bd"/>
</dbReference>
<dbReference type="RefSeq" id="WP_275089453.1">
    <property type="nucleotide sequence ID" value="NZ_CP119078.1"/>
</dbReference>
<evidence type="ECO:0008006" key="5">
    <source>
        <dbReference type="Google" id="ProtNLM"/>
    </source>
</evidence>
<name>A0ABY8AWX8_9GAMM</name>
<gene>
    <name evidence="3" type="ORF">PXX05_02375</name>
</gene>